<accession>A0A133V6B4</accession>
<evidence type="ECO:0000313" key="6">
    <source>
        <dbReference type="EMBL" id="KXB01936.1"/>
    </source>
</evidence>
<dbReference type="GO" id="GO:0009086">
    <property type="term" value="P:methionine biosynthetic process"/>
    <property type="evidence" value="ECO:0007669"/>
    <property type="project" value="InterPro"/>
</dbReference>
<evidence type="ECO:0000313" key="7">
    <source>
        <dbReference type="Proteomes" id="UP000070035"/>
    </source>
</evidence>
<dbReference type="InterPro" id="IPR002629">
    <property type="entry name" value="Met_Synth_C/arc"/>
</dbReference>
<dbReference type="AlphaFoldDB" id="A0A133V6B4"/>
<feature type="region of interest" description="Disordered" evidence="4">
    <location>
        <begin position="1"/>
        <end position="20"/>
    </location>
</feature>
<sequence>MKILTTNNGSYPRVGDKPGQQKLRQKYRQWEVDEISDEELEETYQEATREVIDEQVQAGLDIVTDGQLRWYDPISHFARKIKGCKINGLLRFFDTNFYFRQPVIKDKISWKEPIVKKEFTTAKEYSPVPVKPVVTGPYTMAKLSINEQYEEFSKLVRDFAKAISKEIDTLAKAGAEEIQVDEPAILKNPGEFKIFQEGVSKIIEEKNGARIALYTYFGDAAPLYGKLARLPIDILGLDFTYSPELPAKIARLGCEKGLGLGLIDGRNTKREDNQEILDTMRTILPNVGSERVYLNPSCGLDYLPRKVALEKLKHMVKIAEKAKEEFE</sequence>
<dbReference type="GO" id="GO:0008270">
    <property type="term" value="F:zinc ion binding"/>
    <property type="evidence" value="ECO:0007669"/>
    <property type="project" value="InterPro"/>
</dbReference>
<dbReference type="SUPFAM" id="SSF51726">
    <property type="entry name" value="UROD/MetE-like"/>
    <property type="match status" value="1"/>
</dbReference>
<keyword evidence="3" id="KW-0862">Zinc</keyword>
<keyword evidence="2" id="KW-0479">Metal-binding</keyword>
<protein>
    <recommendedName>
        <fullName evidence="5">Cobalamin-independent methionine synthase MetE C-terminal/archaeal domain-containing protein</fullName>
    </recommendedName>
</protein>
<evidence type="ECO:0000256" key="4">
    <source>
        <dbReference type="SAM" id="MobiDB-lite"/>
    </source>
</evidence>
<dbReference type="Pfam" id="PF01717">
    <property type="entry name" value="Meth_synt_2"/>
    <property type="match status" value="1"/>
</dbReference>
<feature type="domain" description="Cobalamin-independent methionine synthase MetE C-terminal/archaeal" evidence="5">
    <location>
        <begin position="5"/>
        <end position="320"/>
    </location>
</feature>
<gene>
    <name evidence="6" type="ORF">AKJ44_01800</name>
</gene>
<evidence type="ECO:0000256" key="3">
    <source>
        <dbReference type="ARBA" id="ARBA00022833"/>
    </source>
</evidence>
<organism evidence="6 7">
    <name type="scientific">candidate division MSBL1 archaeon SCGC-AAA261F17</name>
    <dbReference type="NCBI Taxonomy" id="1698274"/>
    <lineage>
        <taxon>Archaea</taxon>
        <taxon>Methanobacteriati</taxon>
        <taxon>Methanobacteriota</taxon>
        <taxon>candidate division MSBL1</taxon>
    </lineage>
</organism>
<comment type="caution">
    <text evidence="6">The sequence shown here is derived from an EMBL/GenBank/DDBJ whole genome shotgun (WGS) entry which is preliminary data.</text>
</comment>
<evidence type="ECO:0000259" key="5">
    <source>
        <dbReference type="Pfam" id="PF01717"/>
    </source>
</evidence>
<evidence type="ECO:0000256" key="2">
    <source>
        <dbReference type="ARBA" id="ARBA00022723"/>
    </source>
</evidence>
<dbReference type="Proteomes" id="UP000070035">
    <property type="component" value="Unassembled WGS sequence"/>
</dbReference>
<feature type="compositionally biased region" description="Polar residues" evidence="4">
    <location>
        <begin position="1"/>
        <end position="10"/>
    </location>
</feature>
<dbReference type="PANTHER" id="PTHR30519">
    <property type="entry name" value="5-METHYLTETRAHYDROPTEROYLTRIGLUTAMATE--HOMOCYSTEINE METHYLTRANSFERASE"/>
    <property type="match status" value="1"/>
</dbReference>
<evidence type="ECO:0000256" key="1">
    <source>
        <dbReference type="ARBA" id="ARBA00001947"/>
    </source>
</evidence>
<reference evidence="6 7" key="1">
    <citation type="journal article" date="2016" name="Sci. Rep.">
        <title>Metabolic traits of an uncultured archaeal lineage -MSBL1- from brine pools of the Red Sea.</title>
        <authorList>
            <person name="Mwirichia R."/>
            <person name="Alam I."/>
            <person name="Rashid M."/>
            <person name="Vinu M."/>
            <person name="Ba-Alawi W."/>
            <person name="Anthony Kamau A."/>
            <person name="Kamanda Ngugi D."/>
            <person name="Goker M."/>
            <person name="Klenk H.P."/>
            <person name="Bajic V."/>
            <person name="Stingl U."/>
        </authorList>
    </citation>
    <scope>NUCLEOTIDE SEQUENCE [LARGE SCALE GENOMIC DNA]</scope>
    <source>
        <strain evidence="6">SCGC-AAA261F17</strain>
    </source>
</reference>
<comment type="cofactor">
    <cofactor evidence="1">
        <name>Zn(2+)</name>
        <dbReference type="ChEBI" id="CHEBI:29105"/>
    </cofactor>
</comment>
<dbReference type="EMBL" id="LHXY01000020">
    <property type="protein sequence ID" value="KXB01936.1"/>
    <property type="molecule type" value="Genomic_DNA"/>
</dbReference>
<dbReference type="GO" id="GO:0003871">
    <property type="term" value="F:5-methyltetrahydropteroyltriglutamate-homocysteine S-methyltransferase activity"/>
    <property type="evidence" value="ECO:0007669"/>
    <property type="project" value="InterPro"/>
</dbReference>
<dbReference type="InterPro" id="IPR038071">
    <property type="entry name" value="UROD/MetE-like_sf"/>
</dbReference>
<name>A0A133V6B4_9EURY</name>
<keyword evidence="7" id="KW-1185">Reference proteome</keyword>
<dbReference type="Gene3D" id="3.20.20.210">
    <property type="match status" value="1"/>
</dbReference>
<proteinExistence type="predicted"/>